<evidence type="ECO:0000256" key="1">
    <source>
        <dbReference type="SAM" id="MobiDB-lite"/>
    </source>
</evidence>
<keyword evidence="3" id="KW-1185">Reference proteome</keyword>
<evidence type="ECO:0000313" key="2">
    <source>
        <dbReference type="EMBL" id="KAF4725605.1"/>
    </source>
</evidence>
<feature type="region of interest" description="Disordered" evidence="1">
    <location>
        <begin position="37"/>
        <end position="74"/>
    </location>
</feature>
<dbReference type="Proteomes" id="UP000553632">
    <property type="component" value="Unassembled WGS sequence"/>
</dbReference>
<comment type="caution">
    <text evidence="2">The sequence shown here is derived from an EMBL/GenBank/DDBJ whole genome shotgun (WGS) entry which is preliminary data.</text>
</comment>
<feature type="non-terminal residue" evidence="2">
    <location>
        <position position="1"/>
    </location>
</feature>
<evidence type="ECO:0000313" key="3">
    <source>
        <dbReference type="Proteomes" id="UP000553632"/>
    </source>
</evidence>
<proteinExistence type="predicted"/>
<dbReference type="OMA" id="RDRCAME"/>
<feature type="compositionally biased region" description="Basic and acidic residues" evidence="1">
    <location>
        <begin position="59"/>
        <end position="74"/>
    </location>
</feature>
<name>A0A7J6RZ92_PEROL</name>
<accession>A0A7J6RZ92</accession>
<dbReference type="AlphaFoldDB" id="A0A7J6RZ92"/>
<reference evidence="2 3" key="1">
    <citation type="submission" date="2020-04" db="EMBL/GenBank/DDBJ databases">
        <title>Perkinsus olseni comparative genomics.</title>
        <authorList>
            <person name="Bogema D.R."/>
        </authorList>
    </citation>
    <scope>NUCLEOTIDE SEQUENCE [LARGE SCALE GENOMIC DNA]</scope>
    <source>
        <strain evidence="2 3">ATCC PRA-207</strain>
    </source>
</reference>
<organism evidence="2 3">
    <name type="scientific">Perkinsus olseni</name>
    <name type="common">Perkinsus atlanticus</name>
    <dbReference type="NCBI Taxonomy" id="32597"/>
    <lineage>
        <taxon>Eukaryota</taxon>
        <taxon>Sar</taxon>
        <taxon>Alveolata</taxon>
        <taxon>Perkinsozoa</taxon>
        <taxon>Perkinsea</taxon>
        <taxon>Perkinsida</taxon>
        <taxon>Perkinsidae</taxon>
        <taxon>Perkinsus</taxon>
    </lineage>
</organism>
<gene>
    <name evidence="2" type="ORF">FOZ63_016001</name>
</gene>
<protein>
    <submittedName>
        <fullName evidence="2">Uncharacterized protein</fullName>
    </submittedName>
</protein>
<sequence length="279" mass="30611">KPIGNNVSIFEFAAMKRRAAQGESGAAEDVDMLAVDGASRSTSSSALAQGEAVAGGRAPENHGRGGEERERVRVPRGDVAEKLEPAEAQQQDPVEPFPVFNVPTSTTGLLRTQSATLRMHSEMLEDIKAKLEEHLKFDREAKGKLEFKREVSGLGPFRVNDAFQVVECTTCCTHKYSLQPRDRPGGLERIGVFQCPDALDSARRRDLLSALRDHLKTSTHLKCLAFADTRQKARDRATELAVARCVYFSVVENMSGRCYERLLALNAVNGVKIGDMGHS</sequence>
<dbReference type="EMBL" id="JABANO010022177">
    <property type="protein sequence ID" value="KAF4725605.1"/>
    <property type="molecule type" value="Genomic_DNA"/>
</dbReference>
<feature type="non-terminal residue" evidence="2">
    <location>
        <position position="279"/>
    </location>
</feature>